<feature type="transmembrane region" description="Helical" evidence="2">
    <location>
        <begin position="217"/>
        <end position="238"/>
    </location>
</feature>
<name>A0AAN7H0P7_9PEZI</name>
<feature type="transmembrane region" description="Helical" evidence="2">
    <location>
        <begin position="163"/>
        <end position="185"/>
    </location>
</feature>
<dbReference type="EMBL" id="MU865317">
    <property type="protein sequence ID" value="KAK4228603.1"/>
    <property type="molecule type" value="Genomic_DNA"/>
</dbReference>
<reference evidence="3" key="1">
    <citation type="journal article" date="2023" name="Mol. Phylogenet. Evol.">
        <title>Genome-scale phylogeny and comparative genomics of the fungal order Sordariales.</title>
        <authorList>
            <person name="Hensen N."/>
            <person name="Bonometti L."/>
            <person name="Westerberg I."/>
            <person name="Brannstrom I.O."/>
            <person name="Guillou S."/>
            <person name="Cros-Aarteil S."/>
            <person name="Calhoun S."/>
            <person name="Haridas S."/>
            <person name="Kuo A."/>
            <person name="Mondo S."/>
            <person name="Pangilinan J."/>
            <person name="Riley R."/>
            <person name="LaButti K."/>
            <person name="Andreopoulos B."/>
            <person name="Lipzen A."/>
            <person name="Chen C."/>
            <person name="Yan M."/>
            <person name="Daum C."/>
            <person name="Ng V."/>
            <person name="Clum A."/>
            <person name="Steindorff A."/>
            <person name="Ohm R.A."/>
            <person name="Martin F."/>
            <person name="Silar P."/>
            <person name="Natvig D.O."/>
            <person name="Lalanne C."/>
            <person name="Gautier V."/>
            <person name="Ament-Velasquez S.L."/>
            <person name="Kruys A."/>
            <person name="Hutchinson M.I."/>
            <person name="Powell A.J."/>
            <person name="Barry K."/>
            <person name="Miller A.N."/>
            <person name="Grigoriev I.V."/>
            <person name="Debuchy R."/>
            <person name="Gladieux P."/>
            <person name="Hiltunen Thoren M."/>
            <person name="Johannesson H."/>
        </authorList>
    </citation>
    <scope>NUCLEOTIDE SEQUENCE</scope>
    <source>
        <strain evidence="3">CBS 990.96</strain>
    </source>
</reference>
<dbReference type="AlphaFoldDB" id="A0AAN7H0P7"/>
<sequence length="381" mass="41627">MVEKRVESETQQGPVKETATQQTGAEENAPSLPPRPPPAAYPNGKRVSIQQPPIILAPPCEETYGYYDSETQVSYRNYSNPRWEKVKFGMYIASLATCVAIFAVAIKIGFHTAPYMTPYWYYPSEIELGVAGSAAGLAIIFIMFEFVRMCLGTAGRGMHPGLLVTFNLFIWGLALTAVIITTFYATQISEVRYEDYSYPNDSEGEELARKTHQLEKVLLGFECVLLALHFILFVAACTECHQHNRTKRKTVYITVPPSAPIPGQPGQEVIYQPVQYPAESYTIVQLPPTNGTQWTAPGRSILRASVAQPTQWAPPAAPVHEYEGFYAPQGPSSTLAAPPRSALKTRQMTSAAVVSPSGPASSPTQPPAATQPITAEPAADK</sequence>
<comment type="caution">
    <text evidence="3">The sequence shown here is derived from an EMBL/GenBank/DDBJ whole genome shotgun (WGS) entry which is preliminary data.</text>
</comment>
<feature type="compositionally biased region" description="Low complexity" evidence="1">
    <location>
        <begin position="350"/>
        <end position="381"/>
    </location>
</feature>
<keyword evidence="2" id="KW-0472">Membrane</keyword>
<evidence type="ECO:0000313" key="4">
    <source>
        <dbReference type="Proteomes" id="UP001301958"/>
    </source>
</evidence>
<keyword evidence="2" id="KW-1133">Transmembrane helix</keyword>
<evidence type="ECO:0008006" key="5">
    <source>
        <dbReference type="Google" id="ProtNLM"/>
    </source>
</evidence>
<evidence type="ECO:0000256" key="2">
    <source>
        <dbReference type="SAM" id="Phobius"/>
    </source>
</evidence>
<keyword evidence="4" id="KW-1185">Reference proteome</keyword>
<dbReference type="Proteomes" id="UP001301958">
    <property type="component" value="Unassembled WGS sequence"/>
</dbReference>
<feature type="transmembrane region" description="Helical" evidence="2">
    <location>
        <begin position="130"/>
        <end position="151"/>
    </location>
</feature>
<proteinExistence type="predicted"/>
<evidence type="ECO:0000256" key="1">
    <source>
        <dbReference type="SAM" id="MobiDB-lite"/>
    </source>
</evidence>
<feature type="region of interest" description="Disordered" evidence="1">
    <location>
        <begin position="1"/>
        <end position="43"/>
    </location>
</feature>
<gene>
    <name evidence="3" type="ORF">QBC38DRAFT_361500</name>
</gene>
<protein>
    <recommendedName>
        <fullName evidence="5">MARVEL domain-containing protein</fullName>
    </recommendedName>
</protein>
<feature type="region of interest" description="Disordered" evidence="1">
    <location>
        <begin position="330"/>
        <end position="381"/>
    </location>
</feature>
<organism evidence="3 4">
    <name type="scientific">Podospora fimiseda</name>
    <dbReference type="NCBI Taxonomy" id="252190"/>
    <lineage>
        <taxon>Eukaryota</taxon>
        <taxon>Fungi</taxon>
        <taxon>Dikarya</taxon>
        <taxon>Ascomycota</taxon>
        <taxon>Pezizomycotina</taxon>
        <taxon>Sordariomycetes</taxon>
        <taxon>Sordariomycetidae</taxon>
        <taxon>Sordariales</taxon>
        <taxon>Podosporaceae</taxon>
        <taxon>Podospora</taxon>
    </lineage>
</organism>
<reference evidence="3" key="2">
    <citation type="submission" date="2023-05" db="EMBL/GenBank/DDBJ databases">
        <authorList>
            <consortium name="Lawrence Berkeley National Laboratory"/>
            <person name="Steindorff A."/>
            <person name="Hensen N."/>
            <person name="Bonometti L."/>
            <person name="Westerberg I."/>
            <person name="Brannstrom I.O."/>
            <person name="Guillou S."/>
            <person name="Cros-Aarteil S."/>
            <person name="Calhoun S."/>
            <person name="Haridas S."/>
            <person name="Kuo A."/>
            <person name="Mondo S."/>
            <person name="Pangilinan J."/>
            <person name="Riley R."/>
            <person name="Labutti K."/>
            <person name="Andreopoulos B."/>
            <person name="Lipzen A."/>
            <person name="Chen C."/>
            <person name="Yanf M."/>
            <person name="Daum C."/>
            <person name="Ng V."/>
            <person name="Clum A."/>
            <person name="Ohm R."/>
            <person name="Martin F."/>
            <person name="Silar P."/>
            <person name="Natvig D."/>
            <person name="Lalanne C."/>
            <person name="Gautier V."/>
            <person name="Ament-Velasquez S.L."/>
            <person name="Kruys A."/>
            <person name="Hutchinson M.I."/>
            <person name="Powell A.J."/>
            <person name="Barry K."/>
            <person name="Miller A.N."/>
            <person name="Grigoriev I.V."/>
            <person name="Debuchy R."/>
            <person name="Gladieux P."/>
            <person name="Thoren M.H."/>
            <person name="Johannesson H."/>
        </authorList>
    </citation>
    <scope>NUCLEOTIDE SEQUENCE</scope>
    <source>
        <strain evidence="3">CBS 990.96</strain>
    </source>
</reference>
<keyword evidence="2" id="KW-0812">Transmembrane</keyword>
<accession>A0AAN7H0P7</accession>
<evidence type="ECO:0000313" key="3">
    <source>
        <dbReference type="EMBL" id="KAK4228603.1"/>
    </source>
</evidence>
<feature type="transmembrane region" description="Helical" evidence="2">
    <location>
        <begin position="88"/>
        <end position="110"/>
    </location>
</feature>
<feature type="compositionally biased region" description="Pro residues" evidence="1">
    <location>
        <begin position="31"/>
        <end position="40"/>
    </location>
</feature>
<feature type="compositionally biased region" description="Polar residues" evidence="1">
    <location>
        <begin position="9"/>
        <end position="25"/>
    </location>
</feature>